<dbReference type="OrthoDB" id="5407894at2759"/>
<keyword evidence="2" id="KW-1185">Reference proteome</keyword>
<feature type="region of interest" description="Disordered" evidence="1">
    <location>
        <begin position="96"/>
        <end position="142"/>
    </location>
</feature>
<dbReference type="GeneID" id="54364772"/>
<dbReference type="RefSeq" id="XP_033462590.1">
    <property type="nucleotide sequence ID" value="XM_033606972.1"/>
</dbReference>
<dbReference type="Proteomes" id="UP000504637">
    <property type="component" value="Unplaced"/>
</dbReference>
<gene>
    <name evidence="3" type="ORF">K489DRAFT_399722</name>
</gene>
<name>A0A6J3MD77_9PEZI</name>
<accession>A0A6J3MD77</accession>
<evidence type="ECO:0000313" key="3">
    <source>
        <dbReference type="RefSeq" id="XP_033462590.1"/>
    </source>
</evidence>
<organism evidence="3">
    <name type="scientific">Dissoconium aciculare CBS 342.82</name>
    <dbReference type="NCBI Taxonomy" id="1314786"/>
    <lineage>
        <taxon>Eukaryota</taxon>
        <taxon>Fungi</taxon>
        <taxon>Dikarya</taxon>
        <taxon>Ascomycota</taxon>
        <taxon>Pezizomycotina</taxon>
        <taxon>Dothideomycetes</taxon>
        <taxon>Dothideomycetidae</taxon>
        <taxon>Mycosphaerellales</taxon>
        <taxon>Dissoconiaceae</taxon>
        <taxon>Dissoconium</taxon>
    </lineage>
</organism>
<sequence length="767" mass="82956">MPYQLISLAIWGARCHHKRGASGGAYRCARAVHTVPTPRSCCTSDSVILAIHAKNQSLRFTEFALSTHIASHPVTISSECLWRIVLNHRSCLLPEDLSTDPATRSSSNRPSKPVESAPMPGDSQARPVEENPPFATFDTVPSPGIFETLGPASPGEDVMLELLPFDPSNRSDGGLAQAQHIVRSDMLDRMNELPISTCTARSMQATSSDMNLAVGGTLVPAPLEDLPGITRRDSPRAGPGLRLPSFEMLGIAAPHPNQLTSLNQMSLNGQLNYIANSDSRHYKISPLQSDMAVALTGDATYPALPDADVTAVAKRALQSSICHDIDTLTPPVDIGDMPFNMKPVMAMSAPVDSPGTNPHSQLEALTDDKRDEQGVLVPIAGSLSNAGVNDIENTGSKADEATLFHNTPIWIQPAVRKLCSLSHAVQEVQLASAPIDETLKVLSHALPSPSPNGHIFSLIINDLHLALPSDRTEWVNVLHAIPGEYNLQKLPPTSPPATPGPAVGGDDYFTKKAFDTAVTILDYQTDLSVQMPSPNRAVASPSSMHVAIVERYIPPTNVNEFSEMFNPDGPSILVDRLVELSPNNGTLLFIYPNKAGARSFYADHLEPIKAPTLRALATRYNVPMNVGEPLENLDKALLALLPTHDQLTASMHALCARLTASSTSLRNFRHRSCRFVCKHAQTASVTVPLDVWLTDWWSKQEKRKLRSAMQGFAQAASNQRSDPHLGTPPSENILVQQLLSDMARKAERIGLTTAAVEVSVFVVTRDA</sequence>
<reference evidence="3" key="3">
    <citation type="submission" date="2025-08" db="UniProtKB">
        <authorList>
            <consortium name="RefSeq"/>
        </authorList>
    </citation>
    <scope>IDENTIFICATION</scope>
    <source>
        <strain evidence="3">CBS 342.82</strain>
    </source>
</reference>
<evidence type="ECO:0000256" key="1">
    <source>
        <dbReference type="SAM" id="MobiDB-lite"/>
    </source>
</evidence>
<dbReference type="AlphaFoldDB" id="A0A6J3MD77"/>
<reference evidence="3" key="2">
    <citation type="submission" date="2020-04" db="EMBL/GenBank/DDBJ databases">
        <authorList>
            <consortium name="NCBI Genome Project"/>
        </authorList>
    </citation>
    <scope>NUCLEOTIDE SEQUENCE</scope>
    <source>
        <strain evidence="3">CBS 342.82</strain>
    </source>
</reference>
<feature type="region of interest" description="Disordered" evidence="1">
    <location>
        <begin position="708"/>
        <end position="728"/>
    </location>
</feature>
<protein>
    <submittedName>
        <fullName evidence="3">Uncharacterized protein</fullName>
    </submittedName>
</protein>
<reference evidence="3" key="1">
    <citation type="submission" date="2020-01" db="EMBL/GenBank/DDBJ databases">
        <authorList>
            <consortium name="DOE Joint Genome Institute"/>
            <person name="Haridas S."/>
            <person name="Albert R."/>
            <person name="Binder M."/>
            <person name="Bloem J."/>
            <person name="Labutti K."/>
            <person name="Salamov A."/>
            <person name="Andreopoulos B."/>
            <person name="Baker S.E."/>
            <person name="Barry K."/>
            <person name="Bills G."/>
            <person name="Bluhm B.H."/>
            <person name="Cannon C."/>
            <person name="Castanera R."/>
            <person name="Culley D.E."/>
            <person name="Daum C."/>
            <person name="Ezra D."/>
            <person name="Gonzalez J.B."/>
            <person name="Henrissat B."/>
            <person name="Kuo A."/>
            <person name="Liang C."/>
            <person name="Lipzen A."/>
            <person name="Lutzoni F."/>
            <person name="Magnuson J."/>
            <person name="Mondo S."/>
            <person name="Nolan M."/>
            <person name="Ohm R."/>
            <person name="Pangilinan J."/>
            <person name="Park H.-J."/>
            <person name="Ramirez L."/>
            <person name="Alfaro M."/>
            <person name="Sun H."/>
            <person name="Tritt A."/>
            <person name="Yoshinaga Y."/>
            <person name="Zwiers L.-H."/>
            <person name="Turgeon B.G."/>
            <person name="Goodwin S.B."/>
            <person name="Spatafora J.W."/>
            <person name="Crous P.W."/>
            <person name="Grigoriev I.V."/>
        </authorList>
    </citation>
    <scope>NUCLEOTIDE SEQUENCE</scope>
    <source>
        <strain evidence="3">CBS 342.82</strain>
    </source>
</reference>
<proteinExistence type="predicted"/>
<feature type="compositionally biased region" description="Polar residues" evidence="1">
    <location>
        <begin position="100"/>
        <end position="110"/>
    </location>
</feature>
<evidence type="ECO:0000313" key="2">
    <source>
        <dbReference type="Proteomes" id="UP000504637"/>
    </source>
</evidence>